<feature type="active site" evidence="5">
    <location>
        <position position="223"/>
    </location>
</feature>
<dbReference type="InterPro" id="IPR001300">
    <property type="entry name" value="Peptidase_C2_calpain_cat"/>
</dbReference>
<protein>
    <recommendedName>
        <fullName evidence="7">Calpain catalytic domain-containing protein</fullName>
    </recommendedName>
</protein>
<accession>A0ABQ9FAK1</accession>
<dbReference type="PANTHER" id="PTHR10183">
    <property type="entry name" value="CALPAIN"/>
    <property type="match status" value="1"/>
</dbReference>
<feature type="region of interest" description="Disordered" evidence="6">
    <location>
        <begin position="1"/>
        <end position="139"/>
    </location>
</feature>
<evidence type="ECO:0000313" key="9">
    <source>
        <dbReference type="Proteomes" id="UP001217089"/>
    </source>
</evidence>
<dbReference type="Pfam" id="PF01067">
    <property type="entry name" value="Calpain_III"/>
    <property type="match status" value="1"/>
</dbReference>
<feature type="compositionally biased region" description="Low complexity" evidence="6">
    <location>
        <begin position="25"/>
        <end position="34"/>
    </location>
</feature>
<evidence type="ECO:0000256" key="5">
    <source>
        <dbReference type="PROSITE-ProRule" id="PRU00239"/>
    </source>
</evidence>
<dbReference type="PROSITE" id="PS50203">
    <property type="entry name" value="CALPAIN_CAT"/>
    <property type="match status" value="1"/>
</dbReference>
<dbReference type="Gene3D" id="3.90.70.10">
    <property type="entry name" value="Cysteine proteinases"/>
    <property type="match status" value="1"/>
</dbReference>
<evidence type="ECO:0000313" key="8">
    <source>
        <dbReference type="EMBL" id="KAJ8314394.1"/>
    </source>
</evidence>
<dbReference type="PROSITE" id="PS00139">
    <property type="entry name" value="THIOL_PROTEASE_CYS"/>
    <property type="match status" value="1"/>
</dbReference>
<dbReference type="InterPro" id="IPR038765">
    <property type="entry name" value="Papain-like_cys_pep_sf"/>
</dbReference>
<evidence type="ECO:0000256" key="2">
    <source>
        <dbReference type="ARBA" id="ARBA00022670"/>
    </source>
</evidence>
<dbReference type="SMART" id="SM00230">
    <property type="entry name" value="CysPc"/>
    <property type="match status" value="1"/>
</dbReference>
<keyword evidence="9" id="KW-1185">Reference proteome</keyword>
<keyword evidence="3 5" id="KW-0378">Hydrolase</keyword>
<reference evidence="8 9" key="1">
    <citation type="submission" date="2022-12" db="EMBL/GenBank/DDBJ databases">
        <title>Chromosome-level genome of Tegillarca granosa.</title>
        <authorList>
            <person name="Kim J."/>
        </authorList>
    </citation>
    <scope>NUCLEOTIDE SEQUENCE [LARGE SCALE GENOMIC DNA]</scope>
    <source>
        <strain evidence="8">Teg-2019</strain>
        <tissue evidence="8">Adductor muscle</tissue>
    </source>
</reference>
<feature type="domain" description="Calpain catalytic" evidence="7">
    <location>
        <begin position="167"/>
        <end position="457"/>
    </location>
</feature>
<feature type="active site" evidence="5">
    <location>
        <position position="401"/>
    </location>
</feature>
<gene>
    <name evidence="8" type="ORF">KUTeg_008955</name>
</gene>
<evidence type="ECO:0000256" key="3">
    <source>
        <dbReference type="ARBA" id="ARBA00022801"/>
    </source>
</evidence>
<evidence type="ECO:0000256" key="6">
    <source>
        <dbReference type="SAM" id="MobiDB-lite"/>
    </source>
</evidence>
<feature type="compositionally biased region" description="Polar residues" evidence="6">
    <location>
        <begin position="1"/>
        <end position="16"/>
    </location>
</feature>
<feature type="compositionally biased region" description="Basic and acidic residues" evidence="6">
    <location>
        <begin position="36"/>
        <end position="47"/>
    </location>
</feature>
<proteinExistence type="inferred from homology"/>
<comment type="similarity">
    <text evidence="1">Belongs to the peptidase C2 family.</text>
</comment>
<organism evidence="8 9">
    <name type="scientific">Tegillarca granosa</name>
    <name type="common">Malaysian cockle</name>
    <name type="synonym">Anadara granosa</name>
    <dbReference type="NCBI Taxonomy" id="220873"/>
    <lineage>
        <taxon>Eukaryota</taxon>
        <taxon>Metazoa</taxon>
        <taxon>Spiralia</taxon>
        <taxon>Lophotrochozoa</taxon>
        <taxon>Mollusca</taxon>
        <taxon>Bivalvia</taxon>
        <taxon>Autobranchia</taxon>
        <taxon>Pteriomorphia</taxon>
        <taxon>Arcoida</taxon>
        <taxon>Arcoidea</taxon>
        <taxon>Arcidae</taxon>
        <taxon>Tegillarca</taxon>
    </lineage>
</organism>
<dbReference type="InterPro" id="IPR036213">
    <property type="entry name" value="Calpain_III_sf"/>
</dbReference>
<sequence length="606" mass="68079">MGCGTSSDSHTGQEYNSLGYHGTHNNQNGQPNNNSGDHRNTDIKPAPRDPTPPPREPTPPPRDPTPPPREPTPPPKEPTPPPREPTPPPKEPTPPPPKEPTPPPPKDPTPPPPSSHGQDDELDQERYSPTEPEFGTDYRPVGMGLHEVHVEFRSHPEPYDWEARPEADSENLYVDREFPLEVALPNHTSDHEWKRPIEIRNAPCLFSGGTERYDIGQGSVGTCWFLSVVSAIADRPKLLRRVIGRDAYRVGQGNYDGIFHCRFWRYGNWDNVYIDDYLPVIYGDRIYGARSATDENEMWVSLLEKAFARLHGSYAAVTGGLAADAYIALTGGVAEQIDFDKMQISAAELFRRIDIASKSGALMTCTVPDEHDNECGLVGGHAYSLTGAARVGDVCLVRVRNPWGKQEWKGPWCDGSPEWDSVPPGSVEQVNKEDGEFYMALDHFLYYFSNVTICNLTPDFDRDGTSDSLNHIACLYGDWRGDSAAGFENKLGNPKFVVTLGEYSVDEYGLIPFVMQIIQKNKHRKTDKMSIRCDLYQVMNDNPDTYVLKELGENTNMYRQELQVTYRFHVKPGRYVIVPSTINAGDEKEFMIRLFTPSSLQDISRE</sequence>
<dbReference type="InterPro" id="IPR022684">
    <property type="entry name" value="Calpain_cysteine_protease"/>
</dbReference>
<dbReference type="InterPro" id="IPR022682">
    <property type="entry name" value="Calpain_domain_III"/>
</dbReference>
<dbReference type="EMBL" id="JARBDR010000342">
    <property type="protein sequence ID" value="KAJ8314394.1"/>
    <property type="molecule type" value="Genomic_DNA"/>
</dbReference>
<dbReference type="SUPFAM" id="SSF49758">
    <property type="entry name" value="Calpain large subunit, middle domain (domain III)"/>
    <property type="match status" value="1"/>
</dbReference>
<feature type="active site" evidence="5">
    <location>
        <position position="381"/>
    </location>
</feature>
<keyword evidence="4 5" id="KW-0788">Thiol protease</keyword>
<dbReference type="SMART" id="SM00720">
    <property type="entry name" value="calpain_III"/>
    <property type="match status" value="1"/>
</dbReference>
<dbReference type="InterPro" id="IPR022683">
    <property type="entry name" value="Calpain_III"/>
</dbReference>
<keyword evidence="2 5" id="KW-0645">Protease</keyword>
<dbReference type="InterPro" id="IPR000169">
    <property type="entry name" value="Pept_cys_AS"/>
</dbReference>
<dbReference type="CDD" id="cd00044">
    <property type="entry name" value="CysPc"/>
    <property type="match status" value="1"/>
</dbReference>
<comment type="caution">
    <text evidence="8">The sequence shown here is derived from an EMBL/GenBank/DDBJ whole genome shotgun (WGS) entry which is preliminary data.</text>
</comment>
<dbReference type="Proteomes" id="UP001217089">
    <property type="component" value="Unassembled WGS sequence"/>
</dbReference>
<dbReference type="PANTHER" id="PTHR10183:SF379">
    <property type="entry name" value="CALPAIN-5"/>
    <property type="match status" value="1"/>
</dbReference>
<dbReference type="Gene3D" id="2.60.120.380">
    <property type="match status" value="1"/>
</dbReference>
<dbReference type="Pfam" id="PF00648">
    <property type="entry name" value="Peptidase_C2"/>
    <property type="match status" value="1"/>
</dbReference>
<feature type="compositionally biased region" description="Pro residues" evidence="6">
    <location>
        <begin position="48"/>
        <end position="114"/>
    </location>
</feature>
<evidence type="ECO:0000259" key="7">
    <source>
        <dbReference type="PROSITE" id="PS50203"/>
    </source>
</evidence>
<evidence type="ECO:0000256" key="1">
    <source>
        <dbReference type="ARBA" id="ARBA00007623"/>
    </source>
</evidence>
<dbReference type="PRINTS" id="PR00704">
    <property type="entry name" value="CALPAIN"/>
</dbReference>
<evidence type="ECO:0000256" key="4">
    <source>
        <dbReference type="ARBA" id="ARBA00022807"/>
    </source>
</evidence>
<name>A0ABQ9FAK1_TEGGR</name>
<dbReference type="SUPFAM" id="SSF54001">
    <property type="entry name" value="Cysteine proteinases"/>
    <property type="match status" value="1"/>
</dbReference>